<protein>
    <submittedName>
        <fullName evidence="3">T9SS type A sorting domain-containing protein</fullName>
    </submittedName>
</protein>
<comment type="caution">
    <text evidence="3">The sequence shown here is derived from an EMBL/GenBank/DDBJ whole genome shotgun (WGS) entry which is preliminary data.</text>
</comment>
<evidence type="ECO:0000256" key="1">
    <source>
        <dbReference type="SAM" id="SignalP"/>
    </source>
</evidence>
<feature type="chain" id="PRO_5020761570" evidence="1">
    <location>
        <begin position="21"/>
        <end position="1009"/>
    </location>
</feature>
<proteinExistence type="predicted"/>
<keyword evidence="1" id="KW-0732">Signal</keyword>
<dbReference type="Pfam" id="PF19408">
    <property type="entry name" value="PKD_6"/>
    <property type="match status" value="1"/>
</dbReference>
<keyword evidence="4" id="KW-1185">Reference proteome</keyword>
<dbReference type="NCBIfam" id="NF033708">
    <property type="entry name" value="T9SS_Cterm_ChiA"/>
    <property type="match status" value="1"/>
</dbReference>
<reference evidence="3 4" key="1">
    <citation type="submission" date="2019-03" db="EMBL/GenBank/DDBJ databases">
        <title>Flavobacterium AT-3-2 sp. nov., isolated from arctic soil.</title>
        <authorList>
            <person name="Chaudhary D.K."/>
        </authorList>
    </citation>
    <scope>NUCLEOTIDE SEQUENCE [LARGE SCALE GENOMIC DNA]</scope>
    <source>
        <strain evidence="3 4">AT-3-2</strain>
    </source>
</reference>
<dbReference type="Proteomes" id="UP000295278">
    <property type="component" value="Unassembled WGS sequence"/>
</dbReference>
<feature type="domain" description="PKD-like" evidence="2">
    <location>
        <begin position="280"/>
        <end position="361"/>
    </location>
</feature>
<gene>
    <name evidence="3" type="ORF">E0F89_00120</name>
</gene>
<dbReference type="InterPro" id="IPR045829">
    <property type="entry name" value="PKD_6"/>
</dbReference>
<sequence>MIKKLLFTLFLVFVQTVSFAQATGDYRSQGSGDWLNKANWQYYNGSSWVTPSGTAPQGYPGQFTGTGSVLVQAGHAINIGSAGITTNAIGTITISGSLLLNGLSNSIINYNIVTQNIIVNATGYIGFFDKVNLKLPSGASIQLVTGESGLRGDCSNNQSIYMGPLEFAACKGNSEAGFTFQTLIQSGGTLNAIVTAASPVCAGNTINLTGSMSGPIGTGLIYTWSIKDPNNITTTVFGKNTNIVSSIAGNYVVTLTCTTSYDGNSFSNSESIPVRVNPLPTAAGTITGPATVCQGQSGVSYSVPAITNATSYSWAYSGAGATITGATRTPTITFAANATSGNLTVYGVNACGNGTVSANYAVTVNAVPTAPATSVTQPICTISTGTITVAAQAGLNYSIDGINYTNTTGIFYNVAVGTYNVSAKNASGCISRSTPVSIIAPVTATWNVVSGVGAWTNGPPTSAKALIFSGNYNSETDTVATVVEGCSCKVNSGAAVVFTDGKTLKISNEVKVLGSGTLTFENNASLVQINDVVNTGDIIYKRETRTTVNKFDFTYWSSPVSKQTLYQLSPETLWDKYFSYNAADNKWVQENSSKEMQPGIGYIIRGPQSHIAPNPINTYRATFIGVPHNGTIVGPEVTKGEAYYLVGNPYPSALDADKFLMANSSVLTGTLYFWTHKTPIGTNVSNPGSGVYAYSSDDYATYNLTGGIGTNGARYDKGGAESLSGSVKPTGEIAAGQSFFTISVPAPVKVPIVFKNNMRLGNEDKIMDNSQFFKVKNKTKKTNALERHRFWLNLTNSQGAFKQMLVGYITGATNGYDTSFDGQSFNGNQFVNFYSVNEDKNLTIQGRALPFDKNDIIPLGYSSTIQGGFSISIDEVDGLFINQNIIVEDKVLNVTHDLKNGPYNFTTEKGTFDERFVLRYTNKTLATADFELDEESVLISKDNSELKIKSQGENINQITVFDLLGRKVFDKTGINANEFQTSNVKLTNQVVLVKVSLTNGKVITKKVLY</sequence>
<dbReference type="AlphaFoldDB" id="A0A4V2YUK1"/>
<dbReference type="EMBL" id="SMFM01000001">
    <property type="protein sequence ID" value="TDD78077.1"/>
    <property type="molecule type" value="Genomic_DNA"/>
</dbReference>
<dbReference type="RefSeq" id="WP_131907846.1">
    <property type="nucleotide sequence ID" value="NZ_SMFM01000001.1"/>
</dbReference>
<name>A0A4V2YUK1_9FLAO</name>
<dbReference type="SUPFAM" id="SSF49299">
    <property type="entry name" value="PKD domain"/>
    <property type="match status" value="1"/>
</dbReference>
<organism evidence="3 4">
    <name type="scientific">Flavobacterium caseinilyticum</name>
    <dbReference type="NCBI Taxonomy" id="2541732"/>
    <lineage>
        <taxon>Bacteria</taxon>
        <taxon>Pseudomonadati</taxon>
        <taxon>Bacteroidota</taxon>
        <taxon>Flavobacteriia</taxon>
        <taxon>Flavobacteriales</taxon>
        <taxon>Flavobacteriaceae</taxon>
        <taxon>Flavobacterium</taxon>
    </lineage>
</organism>
<dbReference type="InterPro" id="IPR035986">
    <property type="entry name" value="PKD_dom_sf"/>
</dbReference>
<evidence type="ECO:0000313" key="4">
    <source>
        <dbReference type="Proteomes" id="UP000295278"/>
    </source>
</evidence>
<accession>A0A4V2YUK1</accession>
<evidence type="ECO:0000259" key="2">
    <source>
        <dbReference type="Pfam" id="PF19408"/>
    </source>
</evidence>
<evidence type="ECO:0000313" key="3">
    <source>
        <dbReference type="EMBL" id="TDD78077.1"/>
    </source>
</evidence>
<dbReference type="OrthoDB" id="1652165at2"/>
<feature type="signal peptide" evidence="1">
    <location>
        <begin position="1"/>
        <end position="20"/>
    </location>
</feature>